<accession>A0AAD7GAG3</accession>
<comment type="caution">
    <text evidence="2">The sequence shown here is derived from an EMBL/GenBank/DDBJ whole genome shotgun (WGS) entry which is preliminary data.</text>
</comment>
<feature type="region of interest" description="Disordered" evidence="1">
    <location>
        <begin position="1"/>
        <end position="78"/>
    </location>
</feature>
<sequence>MHSEGELGHVPGFKARSGSLGHPKSGAEERSEQFAGSDAPRRARKRSRNAEEIDALKAAHESDAAINTKESRNCSSLRREMSHSAGMYTAKTRLSVALACCATRKRARKRENRAAVAPSRVKHVIKSVQNVERRPKFGRLPDSATTLAGRKGKPARQQ</sequence>
<feature type="compositionally biased region" description="Basic and acidic residues" evidence="1">
    <location>
        <begin position="48"/>
        <end position="78"/>
    </location>
</feature>
<reference evidence="2" key="1">
    <citation type="submission" date="2023-03" db="EMBL/GenBank/DDBJ databases">
        <title>Massive genome expansion in bonnet fungi (Mycena s.s.) driven by repeated elements and novel gene families across ecological guilds.</title>
        <authorList>
            <consortium name="Lawrence Berkeley National Laboratory"/>
            <person name="Harder C.B."/>
            <person name="Miyauchi S."/>
            <person name="Viragh M."/>
            <person name="Kuo A."/>
            <person name="Thoen E."/>
            <person name="Andreopoulos B."/>
            <person name="Lu D."/>
            <person name="Skrede I."/>
            <person name="Drula E."/>
            <person name="Henrissat B."/>
            <person name="Morin E."/>
            <person name="Kohler A."/>
            <person name="Barry K."/>
            <person name="LaButti K."/>
            <person name="Morin E."/>
            <person name="Salamov A."/>
            <person name="Lipzen A."/>
            <person name="Mereny Z."/>
            <person name="Hegedus B."/>
            <person name="Baldrian P."/>
            <person name="Stursova M."/>
            <person name="Weitz H."/>
            <person name="Taylor A."/>
            <person name="Grigoriev I.V."/>
            <person name="Nagy L.G."/>
            <person name="Martin F."/>
            <person name="Kauserud H."/>
        </authorList>
    </citation>
    <scope>NUCLEOTIDE SEQUENCE</scope>
    <source>
        <strain evidence="2">CBHHK067</strain>
    </source>
</reference>
<feature type="region of interest" description="Disordered" evidence="1">
    <location>
        <begin position="132"/>
        <end position="158"/>
    </location>
</feature>
<proteinExistence type="predicted"/>
<dbReference type="AlphaFoldDB" id="A0AAD7GAG3"/>
<evidence type="ECO:0000313" key="2">
    <source>
        <dbReference type="EMBL" id="KAJ7671161.1"/>
    </source>
</evidence>
<evidence type="ECO:0000313" key="3">
    <source>
        <dbReference type="Proteomes" id="UP001221757"/>
    </source>
</evidence>
<dbReference type="Proteomes" id="UP001221757">
    <property type="component" value="Unassembled WGS sequence"/>
</dbReference>
<dbReference type="EMBL" id="JARKIE010000175">
    <property type="protein sequence ID" value="KAJ7671161.1"/>
    <property type="molecule type" value="Genomic_DNA"/>
</dbReference>
<organism evidence="2 3">
    <name type="scientific">Mycena rosella</name>
    <name type="common">Pink bonnet</name>
    <name type="synonym">Agaricus rosellus</name>
    <dbReference type="NCBI Taxonomy" id="1033263"/>
    <lineage>
        <taxon>Eukaryota</taxon>
        <taxon>Fungi</taxon>
        <taxon>Dikarya</taxon>
        <taxon>Basidiomycota</taxon>
        <taxon>Agaricomycotina</taxon>
        <taxon>Agaricomycetes</taxon>
        <taxon>Agaricomycetidae</taxon>
        <taxon>Agaricales</taxon>
        <taxon>Marasmiineae</taxon>
        <taxon>Mycenaceae</taxon>
        <taxon>Mycena</taxon>
    </lineage>
</organism>
<keyword evidence="3" id="KW-1185">Reference proteome</keyword>
<gene>
    <name evidence="2" type="ORF">B0H17DRAFT_1141601</name>
</gene>
<protein>
    <submittedName>
        <fullName evidence="2">Uncharacterized protein</fullName>
    </submittedName>
</protein>
<name>A0AAD7GAG3_MYCRO</name>
<evidence type="ECO:0000256" key="1">
    <source>
        <dbReference type="SAM" id="MobiDB-lite"/>
    </source>
</evidence>